<name>A0ABP7LWS5_9ACTN</name>
<reference evidence="3" key="1">
    <citation type="journal article" date="2019" name="Int. J. Syst. Evol. Microbiol.">
        <title>The Global Catalogue of Microorganisms (GCM) 10K type strain sequencing project: providing services to taxonomists for standard genome sequencing and annotation.</title>
        <authorList>
            <consortium name="The Broad Institute Genomics Platform"/>
            <consortium name="The Broad Institute Genome Sequencing Center for Infectious Disease"/>
            <person name="Wu L."/>
            <person name="Ma J."/>
        </authorList>
    </citation>
    <scope>NUCLEOTIDE SEQUENCE [LARGE SCALE GENOMIC DNA]</scope>
    <source>
        <strain evidence="3">JCM 16578</strain>
    </source>
</reference>
<accession>A0ABP7LWS5</accession>
<organism evidence="2 3">
    <name type="scientific">Streptomyces lannensis</name>
    <dbReference type="NCBI Taxonomy" id="766498"/>
    <lineage>
        <taxon>Bacteria</taxon>
        <taxon>Bacillati</taxon>
        <taxon>Actinomycetota</taxon>
        <taxon>Actinomycetes</taxon>
        <taxon>Kitasatosporales</taxon>
        <taxon>Streptomycetaceae</taxon>
        <taxon>Streptomyces</taxon>
    </lineage>
</organism>
<dbReference type="RefSeq" id="WP_345554724.1">
    <property type="nucleotide sequence ID" value="NZ_BAAAZA010000082.1"/>
</dbReference>
<gene>
    <name evidence="2" type="ORF">GCM10022207_93400</name>
</gene>
<evidence type="ECO:0000313" key="3">
    <source>
        <dbReference type="Proteomes" id="UP001501563"/>
    </source>
</evidence>
<dbReference type="Proteomes" id="UP001501563">
    <property type="component" value="Unassembled WGS sequence"/>
</dbReference>
<feature type="transmembrane region" description="Helical" evidence="1">
    <location>
        <begin position="77"/>
        <end position="99"/>
    </location>
</feature>
<evidence type="ECO:0000313" key="2">
    <source>
        <dbReference type="EMBL" id="GAA3909193.1"/>
    </source>
</evidence>
<comment type="caution">
    <text evidence="2">The sequence shown here is derived from an EMBL/GenBank/DDBJ whole genome shotgun (WGS) entry which is preliminary data.</text>
</comment>
<dbReference type="EMBL" id="BAAAZA010000082">
    <property type="protein sequence ID" value="GAA3909193.1"/>
    <property type="molecule type" value="Genomic_DNA"/>
</dbReference>
<proteinExistence type="predicted"/>
<evidence type="ECO:0000256" key="1">
    <source>
        <dbReference type="SAM" id="Phobius"/>
    </source>
</evidence>
<protein>
    <submittedName>
        <fullName evidence="2">Uncharacterized protein</fullName>
    </submittedName>
</protein>
<keyword evidence="1" id="KW-0812">Transmembrane</keyword>
<keyword evidence="1" id="KW-0472">Membrane</keyword>
<keyword evidence="1" id="KW-1133">Transmembrane helix</keyword>
<keyword evidence="3" id="KW-1185">Reference proteome</keyword>
<sequence length="106" mass="10535">MSTDLTRAIADVRQAEAQAAQIAQILAVVQAAQAAQAAPAAPAACSCSHHAPARRSGGKTAAVVAAGAAGVCVLTGMFLAIALAAVAVGVSATVLYLLWREIRKGK</sequence>